<comment type="caution">
    <text evidence="4">The sequence shown here is derived from an EMBL/GenBank/DDBJ whole genome shotgun (WGS) entry which is preliminary data.</text>
</comment>
<dbReference type="Pfam" id="PF04773">
    <property type="entry name" value="FecR"/>
    <property type="match status" value="1"/>
</dbReference>
<name>A0ABS0ST30_9CAUL</name>
<keyword evidence="5" id="KW-1185">Reference proteome</keyword>
<evidence type="ECO:0000313" key="5">
    <source>
        <dbReference type="Proteomes" id="UP000639859"/>
    </source>
</evidence>
<evidence type="ECO:0000259" key="3">
    <source>
        <dbReference type="Pfam" id="PF16220"/>
    </source>
</evidence>
<evidence type="ECO:0000259" key="2">
    <source>
        <dbReference type="Pfam" id="PF04773"/>
    </source>
</evidence>
<dbReference type="Pfam" id="PF16220">
    <property type="entry name" value="DUF4880"/>
    <property type="match status" value="1"/>
</dbReference>
<dbReference type="PIRSF" id="PIRSF018266">
    <property type="entry name" value="FecR"/>
    <property type="match status" value="1"/>
</dbReference>
<feature type="domain" description="FecR N-terminal" evidence="3">
    <location>
        <begin position="9"/>
        <end position="49"/>
    </location>
</feature>
<keyword evidence="1" id="KW-0472">Membrane</keyword>
<organism evidence="4 5">
    <name type="scientific">Caulobacter hibisci</name>
    <dbReference type="NCBI Taxonomy" id="2035993"/>
    <lineage>
        <taxon>Bacteria</taxon>
        <taxon>Pseudomonadati</taxon>
        <taxon>Pseudomonadota</taxon>
        <taxon>Alphaproteobacteria</taxon>
        <taxon>Caulobacterales</taxon>
        <taxon>Caulobacteraceae</taxon>
        <taxon>Caulobacter</taxon>
    </lineage>
</organism>
<evidence type="ECO:0000256" key="1">
    <source>
        <dbReference type="SAM" id="Phobius"/>
    </source>
</evidence>
<dbReference type="Gene3D" id="2.60.120.1440">
    <property type="match status" value="1"/>
</dbReference>
<evidence type="ECO:0000313" key="4">
    <source>
        <dbReference type="EMBL" id="MBI1682810.1"/>
    </source>
</evidence>
<dbReference type="Gene3D" id="3.55.50.30">
    <property type="match status" value="1"/>
</dbReference>
<dbReference type="EMBL" id="JADWOX010000002">
    <property type="protein sequence ID" value="MBI1682810.1"/>
    <property type="molecule type" value="Genomic_DNA"/>
</dbReference>
<dbReference type="PANTHER" id="PTHR30273:SF2">
    <property type="entry name" value="PROTEIN FECR"/>
    <property type="match status" value="1"/>
</dbReference>
<proteinExistence type="predicted"/>
<reference evidence="4 5" key="1">
    <citation type="submission" date="2020-11" db="EMBL/GenBank/DDBJ databases">
        <title>genome sequence of strain KACC 18849.</title>
        <authorList>
            <person name="Gao J."/>
            <person name="Zhang X."/>
        </authorList>
    </citation>
    <scope>NUCLEOTIDE SEQUENCE [LARGE SCALE GENOMIC DNA]</scope>
    <source>
        <strain evidence="4 5">KACC 18849</strain>
    </source>
</reference>
<dbReference type="InterPro" id="IPR032623">
    <property type="entry name" value="FecR_N"/>
</dbReference>
<feature type="transmembrane region" description="Helical" evidence="1">
    <location>
        <begin position="78"/>
        <end position="98"/>
    </location>
</feature>
<gene>
    <name evidence="4" type="ORF">I4Q42_03920</name>
</gene>
<keyword evidence="1" id="KW-1133">Transmembrane helix</keyword>
<accession>A0ABS0ST30</accession>
<dbReference type="InterPro" id="IPR012373">
    <property type="entry name" value="Ferrdict_sens_TM"/>
</dbReference>
<dbReference type="RefSeq" id="WP_198574757.1">
    <property type="nucleotide sequence ID" value="NZ_JADWOX010000002.1"/>
</dbReference>
<keyword evidence="1" id="KW-0812">Transmembrane</keyword>
<feature type="domain" description="FecR protein" evidence="2">
    <location>
        <begin position="109"/>
        <end position="201"/>
    </location>
</feature>
<protein>
    <submittedName>
        <fullName evidence="4">FecR domain-containing protein</fullName>
    </submittedName>
</protein>
<dbReference type="PANTHER" id="PTHR30273">
    <property type="entry name" value="PERIPLASMIC SIGNAL SENSOR AND SIGMA FACTOR ACTIVATOR FECR-RELATED"/>
    <property type="match status" value="1"/>
</dbReference>
<dbReference type="Proteomes" id="UP000639859">
    <property type="component" value="Unassembled WGS sequence"/>
</dbReference>
<sequence>MSRSREHMDEAVAWLVRLQGETVTTDDWLAFDAWLTAAPEHGEAYDAIAAEDEALKALATLEPGAVVTPLRRPASRRAVLWTGGAALAAAFVAGAVLLPNLTRDPAGTVYSTGVGERRTVALEDGSRIDLAPGSRMTVRFTRGERHVDLGDAQAFFDVAKDSSRPFVIAAGDTRVRVVGTRFDVRRRDGQVAVGVERGLVEVSTQGAKTYRLPPGRGLTHVEGAKSAKLADLVPGEAAAWRDGRLIYRDRPLTEVAGDLNRLFGKPVHIVGGKAADMRLSGVLIVDSQDAMVSRLAKLLPLEVATVDDAVELRAR</sequence>
<dbReference type="InterPro" id="IPR006860">
    <property type="entry name" value="FecR"/>
</dbReference>